<keyword evidence="3" id="KW-0238">DNA-binding</keyword>
<dbReference type="Pfam" id="PF00126">
    <property type="entry name" value="HTH_1"/>
    <property type="match status" value="1"/>
</dbReference>
<organism evidence="6 7">
    <name type="scientific">Paraburkholderia eburnea</name>
    <dbReference type="NCBI Taxonomy" id="1189126"/>
    <lineage>
        <taxon>Bacteria</taxon>
        <taxon>Pseudomonadati</taxon>
        <taxon>Pseudomonadota</taxon>
        <taxon>Betaproteobacteria</taxon>
        <taxon>Burkholderiales</taxon>
        <taxon>Burkholderiaceae</taxon>
        <taxon>Paraburkholderia</taxon>
    </lineage>
</organism>
<dbReference type="InterPro" id="IPR036390">
    <property type="entry name" value="WH_DNA-bd_sf"/>
</dbReference>
<keyword evidence="7" id="KW-1185">Reference proteome</keyword>
<reference evidence="6 7" key="1">
    <citation type="submission" date="2018-01" db="EMBL/GenBank/DDBJ databases">
        <title>Genomic Encyclopedia of Type Strains, Phase III (KMG-III): the genomes of soil and plant-associated and newly described type strains.</title>
        <authorList>
            <person name="Whitman W."/>
        </authorList>
    </citation>
    <scope>NUCLEOTIDE SEQUENCE [LARGE SCALE GENOMIC DNA]</scope>
    <source>
        <strain evidence="6 7">JCM 18070</strain>
    </source>
</reference>
<dbReference type="InterPro" id="IPR036388">
    <property type="entry name" value="WH-like_DNA-bd_sf"/>
</dbReference>
<dbReference type="InterPro" id="IPR058163">
    <property type="entry name" value="LysR-type_TF_proteobact-type"/>
</dbReference>
<evidence type="ECO:0000313" key="7">
    <source>
        <dbReference type="Proteomes" id="UP000237381"/>
    </source>
</evidence>
<comment type="caution">
    <text evidence="6">The sequence shown here is derived from an EMBL/GenBank/DDBJ whole genome shotgun (WGS) entry which is preliminary data.</text>
</comment>
<feature type="domain" description="HTH lysR-type" evidence="5">
    <location>
        <begin position="1"/>
        <end position="49"/>
    </location>
</feature>
<gene>
    <name evidence="6" type="ORF">B0G62_102572</name>
</gene>
<dbReference type="PANTHER" id="PTHR30537:SF81">
    <property type="entry name" value="TRANSCRIPTIONAL REGULATOR-RELATED"/>
    <property type="match status" value="1"/>
</dbReference>
<dbReference type="Gene3D" id="3.40.190.290">
    <property type="match status" value="1"/>
</dbReference>
<proteinExistence type="inferred from homology"/>
<sequence>MLVVEKRSITAVAYQMNLSKSVISKRVSDLERNLGAQLLVRSTRGVMPTEAGLLFYEAATESMRRLNAAVEAISERKNNLFGKLRVVAPVSFTQLWLGRVVAEFAQIHPDLNVVLDLDDRIVNIEAERFDVAIRVARLPDSAMPTKHLGVSSRVLVCSPEYMKRHGSPKTLDDILRHRCLCYSDAPVSRTWSFRPASPDGKPRTLSPVSRFASNNGETLRDAAVAGVGLALLPNFVVARDLAEHRLVKVLPQERPEDDVIYAAYPRSPFTSHKLRTFIEYMRLWLIDTPWEGFDFADARQSGGAAPVECAPVR</sequence>
<protein>
    <submittedName>
        <fullName evidence="6">LysR family transcriptional regulator</fullName>
    </submittedName>
</protein>
<dbReference type="GO" id="GO:0003700">
    <property type="term" value="F:DNA-binding transcription factor activity"/>
    <property type="evidence" value="ECO:0007669"/>
    <property type="project" value="InterPro"/>
</dbReference>
<dbReference type="InterPro" id="IPR005119">
    <property type="entry name" value="LysR_subst-bd"/>
</dbReference>
<evidence type="ECO:0000256" key="1">
    <source>
        <dbReference type="ARBA" id="ARBA00009437"/>
    </source>
</evidence>
<dbReference type="Proteomes" id="UP000237381">
    <property type="component" value="Unassembled WGS sequence"/>
</dbReference>
<keyword evidence="2" id="KW-0805">Transcription regulation</keyword>
<dbReference type="PANTHER" id="PTHR30537">
    <property type="entry name" value="HTH-TYPE TRANSCRIPTIONAL REGULATOR"/>
    <property type="match status" value="1"/>
</dbReference>
<evidence type="ECO:0000256" key="4">
    <source>
        <dbReference type="ARBA" id="ARBA00023163"/>
    </source>
</evidence>
<dbReference type="GO" id="GO:0006351">
    <property type="term" value="P:DNA-templated transcription"/>
    <property type="evidence" value="ECO:0007669"/>
    <property type="project" value="TreeGrafter"/>
</dbReference>
<evidence type="ECO:0000256" key="3">
    <source>
        <dbReference type="ARBA" id="ARBA00023125"/>
    </source>
</evidence>
<dbReference type="SUPFAM" id="SSF53850">
    <property type="entry name" value="Periplasmic binding protein-like II"/>
    <property type="match status" value="1"/>
</dbReference>
<name>A0A2S4MJP3_9BURK</name>
<dbReference type="PROSITE" id="PS50931">
    <property type="entry name" value="HTH_LYSR"/>
    <property type="match status" value="1"/>
</dbReference>
<dbReference type="Pfam" id="PF03466">
    <property type="entry name" value="LysR_substrate"/>
    <property type="match status" value="1"/>
</dbReference>
<dbReference type="InterPro" id="IPR000847">
    <property type="entry name" value="LysR_HTH_N"/>
</dbReference>
<comment type="similarity">
    <text evidence="1">Belongs to the LysR transcriptional regulatory family.</text>
</comment>
<evidence type="ECO:0000256" key="2">
    <source>
        <dbReference type="ARBA" id="ARBA00023015"/>
    </source>
</evidence>
<dbReference type="GO" id="GO:0043565">
    <property type="term" value="F:sequence-specific DNA binding"/>
    <property type="evidence" value="ECO:0007669"/>
    <property type="project" value="TreeGrafter"/>
</dbReference>
<dbReference type="Gene3D" id="1.10.10.10">
    <property type="entry name" value="Winged helix-like DNA-binding domain superfamily/Winged helix DNA-binding domain"/>
    <property type="match status" value="1"/>
</dbReference>
<dbReference type="CDD" id="cd08422">
    <property type="entry name" value="PBP2_CrgA_like"/>
    <property type="match status" value="1"/>
</dbReference>
<accession>A0A2S4MJP3</accession>
<evidence type="ECO:0000259" key="5">
    <source>
        <dbReference type="PROSITE" id="PS50931"/>
    </source>
</evidence>
<dbReference type="OrthoDB" id="8928056at2"/>
<dbReference type="SUPFAM" id="SSF46785">
    <property type="entry name" value="Winged helix' DNA-binding domain"/>
    <property type="match status" value="1"/>
</dbReference>
<keyword evidence="4" id="KW-0804">Transcription</keyword>
<dbReference type="EMBL" id="PQGA01000002">
    <property type="protein sequence ID" value="POR54962.1"/>
    <property type="molecule type" value="Genomic_DNA"/>
</dbReference>
<evidence type="ECO:0000313" key="6">
    <source>
        <dbReference type="EMBL" id="POR54962.1"/>
    </source>
</evidence>
<dbReference type="AlphaFoldDB" id="A0A2S4MJP3"/>